<feature type="binding site" evidence="3">
    <location>
        <position position="124"/>
    </location>
    <ligand>
        <name>substrate</name>
    </ligand>
</feature>
<name>A0A415H819_9FIRM</name>
<feature type="active site" description="Proton acceptor" evidence="2">
    <location>
        <position position="78"/>
    </location>
</feature>
<keyword evidence="5" id="KW-0808">Transferase</keyword>
<dbReference type="AlphaFoldDB" id="A0A415H819"/>
<dbReference type="GO" id="GO:0016740">
    <property type="term" value="F:transferase activity"/>
    <property type="evidence" value="ECO:0007669"/>
    <property type="project" value="UniProtKB-KW"/>
</dbReference>
<gene>
    <name evidence="5" type="ORF">DW054_06195</name>
</gene>
<feature type="binding site" evidence="3">
    <location>
        <begin position="6"/>
        <end position="11"/>
    </location>
    <ligand>
        <name>substrate</name>
    </ligand>
</feature>
<dbReference type="Gene3D" id="3.10.490.10">
    <property type="entry name" value="Gamma-glutamyl cyclotransferase-like"/>
    <property type="match status" value="1"/>
</dbReference>
<sequence>MKKRYYIAYGSNLNIRQMRMRCPSARIIGTSEIPDYELLFKGSKTGSYLTIEPKEGSRVPVAAWEVSAEDELALDRYEGFPTFYYKKDMLLPIKGIRSGKIRMRKTFVYIMHEERPFGVPSDFYMQTCLSGYRSFGFDSRYLAEAIRNSRRICHERNEYYTD</sequence>
<accession>A0A415H819</accession>
<dbReference type="EMBL" id="QRNS01000007">
    <property type="protein sequence ID" value="RHK64378.1"/>
    <property type="molecule type" value="Genomic_DNA"/>
</dbReference>
<protein>
    <submittedName>
        <fullName evidence="5">Gamma-glutamylcyclotransferase</fullName>
    </submittedName>
</protein>
<dbReference type="InterPro" id="IPR017939">
    <property type="entry name" value="G-Glutamylcylcotransferase"/>
</dbReference>
<comment type="caution">
    <text evidence="5">The sequence shown here is derived from an EMBL/GenBank/DDBJ whole genome shotgun (WGS) entry which is preliminary data.</text>
</comment>
<proteinExistence type="predicted"/>
<dbReference type="InterPro" id="IPR013024">
    <property type="entry name" value="GGCT-like"/>
</dbReference>
<evidence type="ECO:0000313" key="5">
    <source>
        <dbReference type="EMBL" id="RHK64378.1"/>
    </source>
</evidence>
<dbReference type="PANTHER" id="PTHR12935">
    <property type="entry name" value="GAMMA-GLUTAMYLCYCLOTRANSFERASE"/>
    <property type="match status" value="1"/>
</dbReference>
<evidence type="ECO:0000259" key="4">
    <source>
        <dbReference type="Pfam" id="PF06094"/>
    </source>
</evidence>
<dbReference type="InterPro" id="IPR036568">
    <property type="entry name" value="GGCT-like_sf"/>
</dbReference>
<dbReference type="InterPro" id="IPR009288">
    <property type="entry name" value="AIG2-like_dom"/>
</dbReference>
<evidence type="ECO:0000256" key="1">
    <source>
        <dbReference type="ARBA" id="ARBA00023239"/>
    </source>
</evidence>
<feature type="domain" description="Gamma-glutamylcyclotransferase AIG2-like" evidence="4">
    <location>
        <begin position="7"/>
        <end position="113"/>
    </location>
</feature>
<dbReference type="CDD" id="cd06661">
    <property type="entry name" value="GGCT_like"/>
    <property type="match status" value="1"/>
</dbReference>
<organism evidence="5 6">
    <name type="scientific">Dorea formicigenerans</name>
    <dbReference type="NCBI Taxonomy" id="39486"/>
    <lineage>
        <taxon>Bacteria</taxon>
        <taxon>Bacillati</taxon>
        <taxon>Bacillota</taxon>
        <taxon>Clostridia</taxon>
        <taxon>Lachnospirales</taxon>
        <taxon>Lachnospiraceae</taxon>
        <taxon>Dorea</taxon>
    </lineage>
</organism>
<evidence type="ECO:0000256" key="2">
    <source>
        <dbReference type="PIRSR" id="PIRSR617939-1"/>
    </source>
</evidence>
<evidence type="ECO:0000256" key="3">
    <source>
        <dbReference type="PIRSR" id="PIRSR617939-2"/>
    </source>
</evidence>
<dbReference type="PANTHER" id="PTHR12935:SF0">
    <property type="entry name" value="GAMMA-GLUTAMYLCYCLOTRANSFERASE"/>
    <property type="match status" value="1"/>
</dbReference>
<evidence type="ECO:0000313" key="6">
    <source>
        <dbReference type="Proteomes" id="UP000284152"/>
    </source>
</evidence>
<dbReference type="Pfam" id="PF06094">
    <property type="entry name" value="GGACT"/>
    <property type="match status" value="1"/>
</dbReference>
<dbReference type="GO" id="GO:0003839">
    <property type="term" value="F:gamma-glutamylcyclotransferase activity"/>
    <property type="evidence" value="ECO:0007669"/>
    <property type="project" value="InterPro"/>
</dbReference>
<reference evidence="5 6" key="1">
    <citation type="submission" date="2018-08" db="EMBL/GenBank/DDBJ databases">
        <title>A genome reference for cultivated species of the human gut microbiota.</title>
        <authorList>
            <person name="Zou Y."/>
            <person name="Xue W."/>
            <person name="Luo G."/>
        </authorList>
    </citation>
    <scope>NUCLEOTIDE SEQUENCE [LARGE SCALE GENOMIC DNA]</scope>
    <source>
        <strain evidence="5 6">AF42-21</strain>
    </source>
</reference>
<dbReference type="SUPFAM" id="SSF110857">
    <property type="entry name" value="Gamma-glutamyl cyclotransferase-like"/>
    <property type="match status" value="1"/>
</dbReference>
<keyword evidence="1" id="KW-0456">Lyase</keyword>
<dbReference type="Proteomes" id="UP000284152">
    <property type="component" value="Unassembled WGS sequence"/>
</dbReference>